<proteinExistence type="inferred from homology"/>
<evidence type="ECO:0000313" key="3">
    <source>
        <dbReference type="EMBL" id="EHL72698.1"/>
    </source>
</evidence>
<dbReference type="Proteomes" id="UP000011747">
    <property type="component" value="Unassembled WGS sequence"/>
</dbReference>
<reference evidence="3 4" key="1">
    <citation type="submission" date="2011-09" db="EMBL/GenBank/DDBJ databases">
        <title>The Genome Sequence of Bacillus smithii 7_3_47FAA.</title>
        <authorList>
            <consortium name="The Broad Institute Genome Sequencing Platform"/>
            <person name="Earl A."/>
            <person name="Ward D."/>
            <person name="Feldgarden M."/>
            <person name="Gevers D."/>
            <person name="Daigneault M."/>
            <person name="Strauss J."/>
            <person name="Allen-Vercoe E."/>
            <person name="Young S.K."/>
            <person name="Zeng Q."/>
            <person name="Gargeya S."/>
            <person name="Fitzgerald M."/>
            <person name="Haas B."/>
            <person name="Abouelleil A."/>
            <person name="Alvarado L."/>
            <person name="Arachchi H.M."/>
            <person name="Berlin A."/>
            <person name="Brown A."/>
            <person name="Chapman S.B."/>
            <person name="Chen Z."/>
            <person name="Dunbar C."/>
            <person name="Freedman E."/>
            <person name="Gearin G."/>
            <person name="Goldberg J."/>
            <person name="Griggs A."/>
            <person name="Gujja S."/>
            <person name="Heiman D."/>
            <person name="Howarth C."/>
            <person name="Larson L."/>
            <person name="Lui A."/>
            <person name="MacDonald P.J.P."/>
            <person name="Montmayeur A."/>
            <person name="Murphy C."/>
            <person name="Neiman D."/>
            <person name="Pearson M."/>
            <person name="Priest M."/>
            <person name="Roberts A."/>
            <person name="Saif S."/>
            <person name="Shea T."/>
            <person name="Shenoy N."/>
            <person name="Sisk P."/>
            <person name="Stolte C."/>
            <person name="Sykes S."/>
            <person name="Wortman J."/>
            <person name="Nusbaum C."/>
            <person name="Birren B."/>
        </authorList>
    </citation>
    <scope>NUCLEOTIDE SEQUENCE [LARGE SCALE GENOMIC DNA]</scope>
    <source>
        <strain evidence="3 4">7_3_47FAA</strain>
    </source>
</reference>
<dbReference type="Gene3D" id="2.60.40.1180">
    <property type="entry name" value="Golgi alpha-mannosidase II"/>
    <property type="match status" value="1"/>
</dbReference>
<dbReference type="InterPro" id="IPR011840">
    <property type="entry name" value="PulA_typeI"/>
</dbReference>
<dbReference type="Gene3D" id="2.60.40.10">
    <property type="entry name" value="Immunoglobulins"/>
    <property type="match status" value="1"/>
</dbReference>
<comment type="caution">
    <text evidence="3">The sequence shown here is derived from an EMBL/GenBank/DDBJ whole genome shotgun (WGS) entry which is preliminary data.</text>
</comment>
<dbReference type="PATRIC" id="fig|665952.3.peg.3530"/>
<dbReference type="SUPFAM" id="SSF81296">
    <property type="entry name" value="E set domains"/>
    <property type="match status" value="1"/>
</dbReference>
<gene>
    <name evidence="3" type="ORF">HMPREF1015_00589</name>
</gene>
<dbReference type="InterPro" id="IPR013783">
    <property type="entry name" value="Ig-like_fold"/>
</dbReference>
<dbReference type="GO" id="GO:0005975">
    <property type="term" value="P:carbohydrate metabolic process"/>
    <property type="evidence" value="ECO:0007669"/>
    <property type="project" value="InterPro"/>
</dbReference>
<organism evidence="3 4">
    <name type="scientific">Bacillus smithii 7_3_47FAA</name>
    <dbReference type="NCBI Taxonomy" id="665952"/>
    <lineage>
        <taxon>Bacteria</taxon>
        <taxon>Bacillati</taxon>
        <taxon>Bacillota</taxon>
        <taxon>Bacilli</taxon>
        <taxon>Bacillales</taxon>
        <taxon>Bacillaceae</taxon>
        <taxon>Bacillus</taxon>
    </lineage>
</organism>
<dbReference type="SUPFAM" id="SSF51445">
    <property type="entry name" value="(Trans)glycosidases"/>
    <property type="match status" value="1"/>
</dbReference>
<comment type="similarity">
    <text evidence="1">Belongs to the glycosyl hydrolase 13 family.</text>
</comment>
<dbReference type="InterPro" id="IPR040697">
    <property type="entry name" value="PulA_N1"/>
</dbReference>
<keyword evidence="4" id="KW-1185">Reference proteome</keyword>
<dbReference type="InterPro" id="IPR049117">
    <property type="entry name" value="pulA_all-beta"/>
</dbReference>
<dbReference type="Pfam" id="PF00128">
    <property type="entry name" value="Alpha-amylase"/>
    <property type="match status" value="1"/>
</dbReference>
<dbReference type="InterPro" id="IPR006047">
    <property type="entry name" value="GH13_cat_dom"/>
</dbReference>
<evidence type="ECO:0000313" key="4">
    <source>
        <dbReference type="Proteomes" id="UP000011747"/>
    </source>
</evidence>
<sequence length="713" mass="81717">MLPKNQSFHAYQDELDVFTIFLSYDYFQGESSSFRLKTEDAIIDLNILEKLDSEYGRTYRCESPVVPVFGKSHYILDERGQETLLLVGKVIRTKEFDQMFFYEGKDLGAHYTKERTVFKIWSPAAIEAKVHVKRRGAINWETFSLIREERGVFSAVVKGDWEQSCYYYEVFINGEWRKAADPYAKAVSLNSEYSCVVDLGKTNVKRVSPPSFGSPVNAILYETSIRDLTIHPDSGVKNKGKYLGVAEKNTRGKTGGITGLSYIKNLGITHIEFLPFHDFYGVSDEKPEESYNWGYNPLFYNVPEGSYASEPQNPYNRILELKEMIEAVHSEGMRVIMDVVYNHLYERESSAFEQLVPGYYFRFDENGRPSNGTGVGNDFASERLMARKFILDSIEFWLKEYNVDGFRFDLMGILDVETMKEVVKVARSYKPDCLIIGEGWDLPTPLARQHKAALHNQHILPEIGQFNDFFRDSIKGGVFHLSDKGFALGKLDMYEKAFHAVCASIPLEGRTGIFTEPLQSVNFVECHDNHTLWDKLMACFPNQEEENRRRHLLATAMVLLSQGIPFLHSGQEFFRTKKGVGNSYNSEDEINWLDWSRKENYKDAVDYIKGLIEIRKNHGAFRLQTAEEIRKHLKKWTVRKGIVSVLMDDVGGKGPWNKILVVFYPNELSGEMALPGESAWKVIADENRAGIQPIREVEKTLVLSPISCYVCVQ</sequence>
<accession>G9QQM2</accession>
<dbReference type="PANTHER" id="PTHR43002">
    <property type="entry name" value="GLYCOGEN DEBRANCHING ENZYME"/>
    <property type="match status" value="1"/>
</dbReference>
<dbReference type="AlphaFoldDB" id="G9QQM2"/>
<dbReference type="InterPro" id="IPR014756">
    <property type="entry name" value="Ig_E-set"/>
</dbReference>
<dbReference type="CDD" id="cd02860">
    <property type="entry name" value="E_set_Pullulanase"/>
    <property type="match status" value="1"/>
</dbReference>
<dbReference type="InterPro" id="IPR017853">
    <property type="entry name" value="GH"/>
</dbReference>
<protein>
    <submittedName>
        <fullName evidence="3">Pullulanase, type I</fullName>
    </submittedName>
</protein>
<dbReference type="InterPro" id="IPR004193">
    <property type="entry name" value="Glyco_hydro_13_N"/>
</dbReference>
<feature type="domain" description="Glycosyl hydrolase family 13 catalytic" evidence="2">
    <location>
        <begin position="229"/>
        <end position="615"/>
    </location>
</feature>
<dbReference type="EMBL" id="ACWF01000167">
    <property type="protein sequence ID" value="EHL72698.1"/>
    <property type="molecule type" value="Genomic_DNA"/>
</dbReference>
<evidence type="ECO:0000256" key="1">
    <source>
        <dbReference type="ARBA" id="ARBA00008061"/>
    </source>
</evidence>
<name>G9QQM2_9BACI</name>
<dbReference type="CDD" id="cd11341">
    <property type="entry name" value="AmyAc_Pullulanase_LD-like"/>
    <property type="match status" value="1"/>
</dbReference>
<dbReference type="GO" id="GO:0004553">
    <property type="term" value="F:hydrolase activity, hydrolyzing O-glycosyl compounds"/>
    <property type="evidence" value="ECO:0007669"/>
    <property type="project" value="InterPro"/>
</dbReference>
<dbReference type="RefSeq" id="WP_003355698.1">
    <property type="nucleotide sequence ID" value="NZ_JH414764.1"/>
</dbReference>
<dbReference type="NCBIfam" id="TIGR02104">
    <property type="entry name" value="pulA_typeI"/>
    <property type="match status" value="1"/>
</dbReference>
<dbReference type="Pfam" id="PF21653">
    <property type="entry name" value="pulA_all-beta"/>
    <property type="match status" value="1"/>
</dbReference>
<dbReference type="SMART" id="SM00642">
    <property type="entry name" value="Aamy"/>
    <property type="match status" value="1"/>
</dbReference>
<dbReference type="HOGENOM" id="CLU_004744_4_1_9"/>
<dbReference type="Gene3D" id="3.20.20.80">
    <property type="entry name" value="Glycosidases"/>
    <property type="match status" value="1"/>
</dbReference>
<dbReference type="Gene3D" id="2.60.40.2320">
    <property type="match status" value="1"/>
</dbReference>
<evidence type="ECO:0000259" key="2">
    <source>
        <dbReference type="SMART" id="SM00642"/>
    </source>
</evidence>
<dbReference type="InterPro" id="IPR013780">
    <property type="entry name" value="Glyco_hydro_b"/>
</dbReference>
<dbReference type="Pfam" id="PF17999">
    <property type="entry name" value="PulA_N1"/>
    <property type="match status" value="1"/>
</dbReference>
<dbReference type="Pfam" id="PF02922">
    <property type="entry name" value="CBM_48"/>
    <property type="match status" value="1"/>
</dbReference>